<feature type="compositionally biased region" description="Polar residues" evidence="1">
    <location>
        <begin position="105"/>
        <end position="123"/>
    </location>
</feature>
<evidence type="ECO:0000313" key="3">
    <source>
        <dbReference type="Proteomes" id="UP001583280"/>
    </source>
</evidence>
<keyword evidence="3" id="KW-1185">Reference proteome</keyword>
<evidence type="ECO:0000256" key="1">
    <source>
        <dbReference type="SAM" id="MobiDB-lite"/>
    </source>
</evidence>
<comment type="caution">
    <text evidence="2">The sequence shown here is derived from an EMBL/GenBank/DDBJ whole genome shotgun (WGS) entry which is preliminary data.</text>
</comment>
<feature type="compositionally biased region" description="Polar residues" evidence="1">
    <location>
        <begin position="249"/>
        <end position="272"/>
    </location>
</feature>
<feature type="compositionally biased region" description="Low complexity" evidence="1">
    <location>
        <begin position="149"/>
        <end position="159"/>
    </location>
</feature>
<organism evidence="2 3">
    <name type="scientific">Ceratocystis pirilliformis</name>
    <dbReference type="NCBI Taxonomy" id="259994"/>
    <lineage>
        <taxon>Eukaryota</taxon>
        <taxon>Fungi</taxon>
        <taxon>Dikarya</taxon>
        <taxon>Ascomycota</taxon>
        <taxon>Pezizomycotina</taxon>
        <taxon>Sordariomycetes</taxon>
        <taxon>Hypocreomycetidae</taxon>
        <taxon>Microascales</taxon>
        <taxon>Ceratocystidaceae</taxon>
        <taxon>Ceratocystis</taxon>
    </lineage>
</organism>
<feature type="compositionally biased region" description="Low complexity" evidence="1">
    <location>
        <begin position="226"/>
        <end position="239"/>
    </location>
</feature>
<feature type="region of interest" description="Disordered" evidence="1">
    <location>
        <begin position="42"/>
        <end position="303"/>
    </location>
</feature>
<accession>A0ABR3YG93</accession>
<proteinExistence type="predicted"/>
<feature type="region of interest" description="Disordered" evidence="1">
    <location>
        <begin position="564"/>
        <end position="585"/>
    </location>
</feature>
<feature type="compositionally biased region" description="Low complexity" evidence="1">
    <location>
        <begin position="42"/>
        <end position="73"/>
    </location>
</feature>
<dbReference type="PANTHER" id="PTHR12507">
    <property type="entry name" value="REDUCED GROWTH PHENOTYPE 1 RGP1, YEAST -RELATED"/>
    <property type="match status" value="1"/>
</dbReference>
<feature type="compositionally biased region" description="Polar residues" evidence="1">
    <location>
        <begin position="280"/>
        <end position="295"/>
    </location>
</feature>
<feature type="compositionally biased region" description="Polar residues" evidence="1">
    <location>
        <begin position="186"/>
        <end position="225"/>
    </location>
</feature>
<feature type="region of interest" description="Disordered" evidence="1">
    <location>
        <begin position="776"/>
        <end position="801"/>
    </location>
</feature>
<gene>
    <name evidence="2" type="primary">RGP1</name>
    <name evidence="2" type="ORF">Cpir12675_006673</name>
</gene>
<feature type="compositionally biased region" description="Basic residues" evidence="1">
    <location>
        <begin position="176"/>
        <end position="185"/>
    </location>
</feature>
<feature type="compositionally biased region" description="Pro residues" evidence="1">
    <location>
        <begin position="125"/>
        <end position="134"/>
    </location>
</feature>
<dbReference type="Proteomes" id="UP001583280">
    <property type="component" value="Unassembled WGS sequence"/>
</dbReference>
<sequence length="862" mass="92258">MAPESRDSLNSIQVLVDWHNQTVFAGEEVKCTITFKNVSADSSSISPLYSPSIPTINHQRPPSRSPSLSLLGRARNVQSQPSRGKLNGASISQPPTPSRAHRSGLSLSVPPSAQHSRSGSVQWPTPTPTPPPPVISHDGRPNHSHRRSVSVVSIGSSASNMEDQADGGLGPSSPRHAGRKTRAHNRANSLQISPISPYSASPVNPSPRIQTSPAYSRNGHRSPQNPISSSLRPSTTTSPGPLPDFRFPGSQQSPLQTVHNSSDSPKINSSVASPEPTENPPSTIVTTESRGTTASVAADSQGGPAAKIISATSLADATPRSSIELYALSNNSSETLASEYPAQSFSRNTNGSLRPPHFRRQSILSPGKQTQPEVLMMGFAQLQGSFSLDGSLVNLSPFDQVKRKGVVAGQGGGVVGVETVKRDSGFFGWGSFKSSISELMGNNELSTIQEMRGAVKSKSIPLLSTPQSILFVDLQLAPGESKSFEYVFMLPRGLPPSHKGKAIKINYSLVVGTQRVGSHKEHQVRTIDVPFRIFGSVNGRGKILSYDLMNPYIILQDIAKTKALTKSTSRTRTPKKQGPPVPHDTKESFLSYVSDILQPASPASSGRSVLLSPTAMANSPRRPSMFEEPSSVKESIDLAILRSNMALDGQQSPNKFEIARNGQRVAVVMLSRPAYRLGETVTIAIDFSKSEILSYAVHAALETSEKIDSSLAVRSEASIHRATRKTVASMSEATLYSRRFVFTPTIPISATPQFITSGVSLEWKVRLEFVVPATPPSRSNGAASGKTGGSNGSEEGGEIGRIPHPLLEQISRDEKSGLVMVALENLVCESFEVAVPLRVYGTVGTGLGKLDREDVLDEGMYV</sequence>
<dbReference type="EMBL" id="JAWDJO010000347">
    <property type="protein sequence ID" value="KAL1887159.1"/>
    <property type="molecule type" value="Genomic_DNA"/>
</dbReference>
<reference evidence="2 3" key="1">
    <citation type="journal article" date="2024" name="IMA Fungus">
        <title>IMA Genome - F19 : A genome assembly and annotation guide to empower mycologists, including annotated draft genome sequences of Ceratocystis pirilliformis, Diaporthe australafricana, Fusarium ophioides, Paecilomyces lecythidis, and Sporothrix stenoceras.</title>
        <authorList>
            <person name="Aylward J."/>
            <person name="Wilson A.M."/>
            <person name="Visagie C.M."/>
            <person name="Spraker J."/>
            <person name="Barnes I."/>
            <person name="Buitendag C."/>
            <person name="Ceriani C."/>
            <person name="Del Mar Angel L."/>
            <person name="du Plessis D."/>
            <person name="Fuchs T."/>
            <person name="Gasser K."/>
            <person name="Kramer D."/>
            <person name="Li W."/>
            <person name="Munsamy K."/>
            <person name="Piso A."/>
            <person name="Price J.L."/>
            <person name="Sonnekus B."/>
            <person name="Thomas C."/>
            <person name="van der Nest A."/>
            <person name="van Dijk A."/>
            <person name="van Heerden A."/>
            <person name="van Vuuren N."/>
            <person name="Yilmaz N."/>
            <person name="Duong T.A."/>
            <person name="van der Merwe N.A."/>
            <person name="Wingfield M.J."/>
            <person name="Wingfield B.D."/>
        </authorList>
    </citation>
    <scope>NUCLEOTIDE SEQUENCE [LARGE SCALE GENOMIC DNA]</scope>
    <source>
        <strain evidence="2 3">CMW 12675</strain>
    </source>
</reference>
<dbReference type="InterPro" id="IPR014848">
    <property type="entry name" value="Rgp1"/>
</dbReference>
<evidence type="ECO:0000313" key="2">
    <source>
        <dbReference type="EMBL" id="KAL1887159.1"/>
    </source>
</evidence>
<name>A0ABR3YG93_9PEZI</name>
<dbReference type="Pfam" id="PF08737">
    <property type="entry name" value="Rgp1"/>
    <property type="match status" value="1"/>
</dbReference>
<protein>
    <submittedName>
        <fullName evidence="2">Golgi membrane exchange factor (Ric1p-Rgp1p) subunit</fullName>
    </submittedName>
</protein>